<feature type="region of interest" description="Disordered" evidence="1">
    <location>
        <begin position="1"/>
        <end position="29"/>
    </location>
</feature>
<proteinExistence type="predicted"/>
<sequence length="71" mass="7847">MTDLQRNQSADRPGGYHENVRKNSSNNAENVTVDVDLVDLAVTPAVARALLRLLIGVHRKRGKQINPREGT</sequence>
<comment type="caution">
    <text evidence="2">The sequence shown here is derived from an EMBL/GenBank/DDBJ whole genome shotgun (WGS) entry which is preliminary data.</text>
</comment>
<accession>A0ABQ3WV55</accession>
<organism evidence="2">
    <name type="scientific">Actinoplanes campanulatus</name>
    <dbReference type="NCBI Taxonomy" id="113559"/>
    <lineage>
        <taxon>Bacteria</taxon>
        <taxon>Bacillati</taxon>
        <taxon>Actinomycetota</taxon>
        <taxon>Actinomycetes</taxon>
        <taxon>Micromonosporales</taxon>
        <taxon>Micromonosporaceae</taxon>
        <taxon>Actinoplanes</taxon>
    </lineage>
</organism>
<evidence type="ECO:0000313" key="2">
    <source>
        <dbReference type="EMBL" id="GID50063.1"/>
    </source>
</evidence>
<feature type="compositionally biased region" description="Polar residues" evidence="1">
    <location>
        <begin position="1"/>
        <end position="10"/>
    </location>
</feature>
<reference evidence="2" key="1">
    <citation type="submission" date="2021-01" db="EMBL/GenBank/DDBJ databases">
        <title>Whole genome shotgun sequence of Actinoplanes capillaceus NBRC 16408.</title>
        <authorList>
            <person name="Komaki H."/>
            <person name="Tamura T."/>
        </authorList>
    </citation>
    <scope>NUCLEOTIDE SEQUENCE [LARGE SCALE GENOMIC DNA]</scope>
    <source>
        <strain evidence="2">NBRC 16408</strain>
    </source>
</reference>
<gene>
    <name evidence="2" type="ORF">Aca07nite_73380</name>
</gene>
<dbReference type="EMBL" id="BOMF01000139">
    <property type="protein sequence ID" value="GID50063.1"/>
    <property type="molecule type" value="Genomic_DNA"/>
</dbReference>
<evidence type="ECO:0000256" key="1">
    <source>
        <dbReference type="SAM" id="MobiDB-lite"/>
    </source>
</evidence>
<protein>
    <submittedName>
        <fullName evidence="2">Uncharacterized protein</fullName>
    </submittedName>
</protein>
<name>A0ABQ3WV55_9ACTN</name>